<evidence type="ECO:0000256" key="11">
    <source>
        <dbReference type="ARBA" id="ARBA00023264"/>
    </source>
</evidence>
<dbReference type="Gene3D" id="2.60.200.40">
    <property type="match status" value="1"/>
</dbReference>
<accession>A0A8U0A2Y5</accession>
<dbReference type="KEGG" id="haad:MW046_01915"/>
<dbReference type="GO" id="GO:0046872">
    <property type="term" value="F:metal ion binding"/>
    <property type="evidence" value="ECO:0007669"/>
    <property type="project" value="UniProtKB-KW"/>
</dbReference>
<dbReference type="Pfam" id="PF00781">
    <property type="entry name" value="DAGK_cat"/>
    <property type="match status" value="1"/>
</dbReference>
<dbReference type="PROSITE" id="PS50146">
    <property type="entry name" value="DAGK"/>
    <property type="match status" value="1"/>
</dbReference>
<evidence type="ECO:0000259" key="12">
    <source>
        <dbReference type="PROSITE" id="PS50146"/>
    </source>
</evidence>
<evidence type="ECO:0000256" key="7">
    <source>
        <dbReference type="ARBA" id="ARBA00022840"/>
    </source>
</evidence>
<evidence type="ECO:0000256" key="6">
    <source>
        <dbReference type="ARBA" id="ARBA00022777"/>
    </source>
</evidence>
<sequence length="318" mass="34505">MKDEHIDSGDDSSTAVSPDNDRWWIVLNPSSGTGNHVEEVRSYAADRGHTVIETEAAGDAVELGKEAARENISRLAACGGDGTIHQVVDGYDRAGSLSDVTFGVLPAGTGNNFAQNLGVETIERAFELLETGERRRIDVGVADGELFTNSCIAGITAQTSSETSSELKERFGTLAYVLTGIRQAAEFDPLHVEIDTGATAPESTWQGEALCILIGNARRFVGNGGQANAEDGLFEVLIVEEMPTNDLLTEAAIQRWFGETTEHMLRFTSDHLEITNQQDTEVEFSLDGEIRSHQKLSLNIRPRELEIVVGPEYAPEPD</sequence>
<dbReference type="NCBIfam" id="TIGR00147">
    <property type="entry name" value="YegS/Rv2252/BmrU family lipid kinase"/>
    <property type="match status" value="1"/>
</dbReference>
<evidence type="ECO:0000256" key="2">
    <source>
        <dbReference type="ARBA" id="ARBA00022516"/>
    </source>
</evidence>
<evidence type="ECO:0000256" key="4">
    <source>
        <dbReference type="ARBA" id="ARBA00022723"/>
    </source>
</evidence>
<proteinExistence type="predicted"/>
<dbReference type="Pfam" id="PF19279">
    <property type="entry name" value="YegS_C"/>
    <property type="match status" value="1"/>
</dbReference>
<dbReference type="InterPro" id="IPR045540">
    <property type="entry name" value="YegS/DAGK_C"/>
</dbReference>
<reference evidence="13" key="1">
    <citation type="submission" date="2022-04" db="EMBL/GenBank/DDBJ databases">
        <title>Halocatena sp. nov., isolated from a salt lake.</title>
        <authorList>
            <person name="Cui H.-L."/>
        </authorList>
    </citation>
    <scope>NUCLEOTIDE SEQUENCE</scope>
    <source>
        <strain evidence="13">AD-1</strain>
    </source>
</reference>
<dbReference type="GO" id="GO:0016301">
    <property type="term" value="F:kinase activity"/>
    <property type="evidence" value="ECO:0007669"/>
    <property type="project" value="UniProtKB-KW"/>
</dbReference>
<dbReference type="RefSeq" id="WP_247993884.1">
    <property type="nucleotide sequence ID" value="NZ_CP096019.1"/>
</dbReference>
<name>A0A8U0A2Y5_9EURY</name>
<keyword evidence="7" id="KW-0067">ATP-binding</keyword>
<comment type="cofactor">
    <cofactor evidence="1">
        <name>Mg(2+)</name>
        <dbReference type="ChEBI" id="CHEBI:18420"/>
    </cofactor>
</comment>
<keyword evidence="11" id="KW-1208">Phospholipid metabolism</keyword>
<feature type="domain" description="DAGKc" evidence="12">
    <location>
        <begin position="18"/>
        <end position="146"/>
    </location>
</feature>
<dbReference type="GO" id="GO:0005886">
    <property type="term" value="C:plasma membrane"/>
    <property type="evidence" value="ECO:0007669"/>
    <property type="project" value="TreeGrafter"/>
</dbReference>
<evidence type="ECO:0000256" key="3">
    <source>
        <dbReference type="ARBA" id="ARBA00022679"/>
    </source>
</evidence>
<keyword evidence="14" id="KW-1185">Reference proteome</keyword>
<keyword evidence="9" id="KW-0443">Lipid metabolism</keyword>
<dbReference type="GO" id="GO:0005524">
    <property type="term" value="F:ATP binding"/>
    <property type="evidence" value="ECO:0007669"/>
    <property type="project" value="UniProtKB-KW"/>
</dbReference>
<keyword evidence="6 13" id="KW-0418">Kinase</keyword>
<dbReference type="Proteomes" id="UP000831768">
    <property type="component" value="Chromosome"/>
</dbReference>
<keyword evidence="5" id="KW-0547">Nucleotide-binding</keyword>
<keyword evidence="10" id="KW-0594">Phospholipid biosynthesis</keyword>
<dbReference type="InterPro" id="IPR017438">
    <property type="entry name" value="ATP-NAD_kinase_N"/>
</dbReference>
<evidence type="ECO:0000313" key="14">
    <source>
        <dbReference type="Proteomes" id="UP000831768"/>
    </source>
</evidence>
<dbReference type="EMBL" id="CP096019">
    <property type="protein sequence ID" value="UPM43216.1"/>
    <property type="molecule type" value="Genomic_DNA"/>
</dbReference>
<keyword evidence="2" id="KW-0444">Lipid biosynthesis</keyword>
<gene>
    <name evidence="13" type="ORF">MW046_01915</name>
</gene>
<evidence type="ECO:0000256" key="9">
    <source>
        <dbReference type="ARBA" id="ARBA00023098"/>
    </source>
</evidence>
<dbReference type="AlphaFoldDB" id="A0A8U0A2Y5"/>
<organism evidence="13 14">
    <name type="scientific">Halocatena salina</name>
    <dbReference type="NCBI Taxonomy" id="2934340"/>
    <lineage>
        <taxon>Archaea</taxon>
        <taxon>Methanobacteriati</taxon>
        <taxon>Methanobacteriota</taxon>
        <taxon>Stenosarchaea group</taxon>
        <taxon>Halobacteria</taxon>
        <taxon>Halobacteriales</taxon>
        <taxon>Natronomonadaceae</taxon>
        <taxon>Halocatena</taxon>
    </lineage>
</organism>
<keyword evidence="3" id="KW-0808">Transferase</keyword>
<dbReference type="SMART" id="SM00046">
    <property type="entry name" value="DAGKc"/>
    <property type="match status" value="1"/>
</dbReference>
<dbReference type="SUPFAM" id="SSF111331">
    <property type="entry name" value="NAD kinase/diacylglycerol kinase-like"/>
    <property type="match status" value="1"/>
</dbReference>
<evidence type="ECO:0000256" key="1">
    <source>
        <dbReference type="ARBA" id="ARBA00001946"/>
    </source>
</evidence>
<dbReference type="GO" id="GO:0008654">
    <property type="term" value="P:phospholipid biosynthetic process"/>
    <property type="evidence" value="ECO:0007669"/>
    <property type="project" value="UniProtKB-KW"/>
</dbReference>
<evidence type="ECO:0000256" key="10">
    <source>
        <dbReference type="ARBA" id="ARBA00023209"/>
    </source>
</evidence>
<evidence type="ECO:0000256" key="8">
    <source>
        <dbReference type="ARBA" id="ARBA00022842"/>
    </source>
</evidence>
<dbReference type="InterPro" id="IPR016064">
    <property type="entry name" value="NAD/diacylglycerol_kinase_sf"/>
</dbReference>
<keyword evidence="8" id="KW-0460">Magnesium</keyword>
<dbReference type="PANTHER" id="PTHR12358:SF106">
    <property type="entry name" value="LIPID KINASE YEGS"/>
    <property type="match status" value="1"/>
</dbReference>
<protein>
    <submittedName>
        <fullName evidence="13">Diacylglycerol kinase family lipid kinase</fullName>
    </submittedName>
</protein>
<dbReference type="InterPro" id="IPR050187">
    <property type="entry name" value="Lipid_Phosphate_FormReg"/>
</dbReference>
<dbReference type="InterPro" id="IPR001206">
    <property type="entry name" value="Diacylglycerol_kinase_cat_dom"/>
</dbReference>
<dbReference type="GeneID" id="71926764"/>
<evidence type="ECO:0000313" key="13">
    <source>
        <dbReference type="EMBL" id="UPM43216.1"/>
    </source>
</evidence>
<evidence type="ECO:0000256" key="5">
    <source>
        <dbReference type="ARBA" id="ARBA00022741"/>
    </source>
</evidence>
<keyword evidence="4" id="KW-0479">Metal-binding</keyword>
<dbReference type="InterPro" id="IPR005218">
    <property type="entry name" value="Diacylglycerol/lipid_kinase"/>
</dbReference>
<dbReference type="PANTHER" id="PTHR12358">
    <property type="entry name" value="SPHINGOSINE KINASE"/>
    <property type="match status" value="1"/>
</dbReference>
<dbReference type="Gene3D" id="3.40.50.10330">
    <property type="entry name" value="Probable inorganic polyphosphate/atp-NAD kinase, domain 1"/>
    <property type="match status" value="1"/>
</dbReference>